<dbReference type="CDD" id="cd08432">
    <property type="entry name" value="PBP2_GcdR_TrpI_HvrB_AmpR_like"/>
    <property type="match status" value="1"/>
</dbReference>
<gene>
    <name evidence="6" type="ORF">DFP90_101219</name>
</gene>
<dbReference type="InterPro" id="IPR005119">
    <property type="entry name" value="LysR_subst-bd"/>
</dbReference>
<dbReference type="AlphaFoldDB" id="A0A3D9HVG5"/>
<accession>A0A3D9HVG5</accession>
<dbReference type="RefSeq" id="WP_115934574.1">
    <property type="nucleotide sequence ID" value="NZ_QRDW01000001.1"/>
</dbReference>
<reference evidence="6 7" key="1">
    <citation type="submission" date="2018-07" db="EMBL/GenBank/DDBJ databases">
        <title>Genomic Encyclopedia of Type Strains, Phase III (KMG-III): the genomes of soil and plant-associated and newly described type strains.</title>
        <authorList>
            <person name="Whitman W."/>
        </authorList>
    </citation>
    <scope>NUCLEOTIDE SEQUENCE [LARGE SCALE GENOMIC DNA]</scope>
    <source>
        <strain evidence="6 7">CECT 8488</strain>
    </source>
</reference>
<name>A0A3D9HVG5_9PROT</name>
<sequence length="303" mass="34234">MRKNSPPMTAIRAFEAAARRESFARAAEELNVTSGAISQQISQLESRLGIRLFRRVKQRMYLTEAGRTYLPPLRDALDRVEAATVDLLTHGGQIENLKVASLPTLATRWLVPRLVPFNQEHPEIRISLSAVDLNFATAERAPDLAGGQIDLCLFYGDGHWPGLKSIPLMDEELITVASPSLVLRHLNTPREVTQYPMLHHSTRPESWLEWCAIAEVETDLTIGHSFEHFFMLIEAAVSGLGVALLPRVLVERELAFGQLIQVSDITVKSRRGYFLIYPPDREANMKVLLFRDWLCRNTGRQLK</sequence>
<evidence type="ECO:0000256" key="4">
    <source>
        <dbReference type="ARBA" id="ARBA00023163"/>
    </source>
</evidence>
<dbReference type="PRINTS" id="PR00039">
    <property type="entry name" value="HTHLYSR"/>
</dbReference>
<comment type="caution">
    <text evidence="6">The sequence shown here is derived from an EMBL/GenBank/DDBJ whole genome shotgun (WGS) entry which is preliminary data.</text>
</comment>
<keyword evidence="4" id="KW-0804">Transcription</keyword>
<dbReference type="InterPro" id="IPR058163">
    <property type="entry name" value="LysR-type_TF_proteobact-type"/>
</dbReference>
<dbReference type="Pfam" id="PF03466">
    <property type="entry name" value="LysR_substrate"/>
    <property type="match status" value="1"/>
</dbReference>
<organism evidence="6 7">
    <name type="scientific">Aestuariispira insulae</name>
    <dbReference type="NCBI Taxonomy" id="1461337"/>
    <lineage>
        <taxon>Bacteria</taxon>
        <taxon>Pseudomonadati</taxon>
        <taxon>Pseudomonadota</taxon>
        <taxon>Alphaproteobacteria</taxon>
        <taxon>Rhodospirillales</taxon>
        <taxon>Kiloniellaceae</taxon>
        <taxon>Aestuariispira</taxon>
    </lineage>
</organism>
<proteinExistence type="inferred from homology"/>
<evidence type="ECO:0000256" key="3">
    <source>
        <dbReference type="ARBA" id="ARBA00023125"/>
    </source>
</evidence>
<keyword evidence="3" id="KW-0238">DNA-binding</keyword>
<dbReference type="Proteomes" id="UP000256845">
    <property type="component" value="Unassembled WGS sequence"/>
</dbReference>
<protein>
    <submittedName>
        <fullName evidence="6">LysR family transcriptional regulator</fullName>
    </submittedName>
</protein>
<dbReference type="GO" id="GO:0043565">
    <property type="term" value="F:sequence-specific DNA binding"/>
    <property type="evidence" value="ECO:0007669"/>
    <property type="project" value="TreeGrafter"/>
</dbReference>
<dbReference type="SUPFAM" id="SSF53850">
    <property type="entry name" value="Periplasmic binding protein-like II"/>
    <property type="match status" value="1"/>
</dbReference>
<dbReference type="EMBL" id="QRDW01000001">
    <property type="protein sequence ID" value="RED53430.1"/>
    <property type="molecule type" value="Genomic_DNA"/>
</dbReference>
<dbReference type="Gene3D" id="3.40.190.10">
    <property type="entry name" value="Periplasmic binding protein-like II"/>
    <property type="match status" value="2"/>
</dbReference>
<dbReference type="FunFam" id="1.10.10.10:FF:000038">
    <property type="entry name" value="Glycine cleavage system transcriptional activator"/>
    <property type="match status" value="1"/>
</dbReference>
<evidence type="ECO:0000256" key="1">
    <source>
        <dbReference type="ARBA" id="ARBA00009437"/>
    </source>
</evidence>
<evidence type="ECO:0000313" key="6">
    <source>
        <dbReference type="EMBL" id="RED53430.1"/>
    </source>
</evidence>
<dbReference type="Pfam" id="PF00126">
    <property type="entry name" value="HTH_1"/>
    <property type="match status" value="1"/>
</dbReference>
<dbReference type="PANTHER" id="PTHR30537">
    <property type="entry name" value="HTH-TYPE TRANSCRIPTIONAL REGULATOR"/>
    <property type="match status" value="1"/>
</dbReference>
<dbReference type="PROSITE" id="PS50931">
    <property type="entry name" value="HTH_LYSR"/>
    <property type="match status" value="1"/>
</dbReference>
<comment type="similarity">
    <text evidence="1">Belongs to the LysR transcriptional regulatory family.</text>
</comment>
<dbReference type="Gene3D" id="1.10.10.10">
    <property type="entry name" value="Winged helix-like DNA-binding domain superfamily/Winged helix DNA-binding domain"/>
    <property type="match status" value="1"/>
</dbReference>
<keyword evidence="7" id="KW-1185">Reference proteome</keyword>
<dbReference type="SUPFAM" id="SSF46785">
    <property type="entry name" value="Winged helix' DNA-binding domain"/>
    <property type="match status" value="1"/>
</dbReference>
<evidence type="ECO:0000313" key="7">
    <source>
        <dbReference type="Proteomes" id="UP000256845"/>
    </source>
</evidence>
<dbReference type="InterPro" id="IPR036388">
    <property type="entry name" value="WH-like_DNA-bd_sf"/>
</dbReference>
<dbReference type="InterPro" id="IPR036390">
    <property type="entry name" value="WH_DNA-bd_sf"/>
</dbReference>
<dbReference type="OrthoDB" id="5526340at2"/>
<evidence type="ECO:0000259" key="5">
    <source>
        <dbReference type="PROSITE" id="PS50931"/>
    </source>
</evidence>
<dbReference type="InterPro" id="IPR000847">
    <property type="entry name" value="LysR_HTH_N"/>
</dbReference>
<dbReference type="PANTHER" id="PTHR30537:SF74">
    <property type="entry name" value="HTH-TYPE TRANSCRIPTIONAL REGULATOR TRPI"/>
    <property type="match status" value="1"/>
</dbReference>
<dbReference type="GO" id="GO:0006351">
    <property type="term" value="P:DNA-templated transcription"/>
    <property type="evidence" value="ECO:0007669"/>
    <property type="project" value="TreeGrafter"/>
</dbReference>
<dbReference type="GO" id="GO:0003700">
    <property type="term" value="F:DNA-binding transcription factor activity"/>
    <property type="evidence" value="ECO:0007669"/>
    <property type="project" value="InterPro"/>
</dbReference>
<feature type="domain" description="HTH lysR-type" evidence="5">
    <location>
        <begin position="6"/>
        <end position="63"/>
    </location>
</feature>
<evidence type="ECO:0000256" key="2">
    <source>
        <dbReference type="ARBA" id="ARBA00023015"/>
    </source>
</evidence>
<keyword evidence="2" id="KW-0805">Transcription regulation</keyword>